<dbReference type="InterPro" id="IPR001130">
    <property type="entry name" value="TatD-like"/>
</dbReference>
<dbReference type="GO" id="GO:0004527">
    <property type="term" value="F:exonuclease activity"/>
    <property type="evidence" value="ECO:0007669"/>
    <property type="project" value="UniProtKB-KW"/>
</dbReference>
<keyword evidence="5 8" id="KW-0269">Exonuclease</keyword>
<evidence type="ECO:0000256" key="3">
    <source>
        <dbReference type="ARBA" id="ARBA00022723"/>
    </source>
</evidence>
<organism evidence="8 9">
    <name type="scientific">Ureibacillus terrenus</name>
    <dbReference type="NCBI Taxonomy" id="118246"/>
    <lineage>
        <taxon>Bacteria</taxon>
        <taxon>Bacillati</taxon>
        <taxon>Bacillota</taxon>
        <taxon>Bacilli</taxon>
        <taxon>Bacillales</taxon>
        <taxon>Caryophanaceae</taxon>
        <taxon>Ureibacillus</taxon>
    </lineage>
</organism>
<evidence type="ECO:0000256" key="1">
    <source>
        <dbReference type="ARBA" id="ARBA00022490"/>
    </source>
</evidence>
<dbReference type="FunFam" id="3.20.20.140:FF:000018">
    <property type="entry name" value="3'-5' ssDNA/RNA exonuclease TatD"/>
    <property type="match status" value="1"/>
</dbReference>
<feature type="binding site" evidence="7">
    <location>
        <position position="131"/>
    </location>
    <ligand>
        <name>a divalent metal cation</name>
        <dbReference type="ChEBI" id="CHEBI:60240"/>
        <label>2</label>
    </ligand>
</feature>
<name>A0A540V511_9BACL</name>
<dbReference type="CDD" id="cd01310">
    <property type="entry name" value="TatD_DNAse"/>
    <property type="match status" value="1"/>
</dbReference>
<gene>
    <name evidence="8" type="ORF">FKZ59_06205</name>
</gene>
<dbReference type="SUPFAM" id="SSF51556">
    <property type="entry name" value="Metallo-dependent hydrolases"/>
    <property type="match status" value="1"/>
</dbReference>
<feature type="binding site" evidence="7">
    <location>
        <position position="156"/>
    </location>
    <ligand>
        <name>a divalent metal cation</name>
        <dbReference type="ChEBI" id="CHEBI:60240"/>
        <label>2</label>
    </ligand>
</feature>
<keyword evidence="3 7" id="KW-0479">Metal-binding</keyword>
<dbReference type="GO" id="GO:0004536">
    <property type="term" value="F:DNA nuclease activity"/>
    <property type="evidence" value="ECO:0007669"/>
    <property type="project" value="InterPro"/>
</dbReference>
<protein>
    <submittedName>
        <fullName evidence="8">YchF/TatD family DNA exonuclease</fullName>
    </submittedName>
</protein>
<feature type="binding site" evidence="7">
    <location>
        <position position="207"/>
    </location>
    <ligand>
        <name>a divalent metal cation</name>
        <dbReference type="ChEBI" id="CHEBI:60240"/>
        <label>1</label>
    </ligand>
</feature>
<evidence type="ECO:0000256" key="5">
    <source>
        <dbReference type="ARBA" id="ARBA00022839"/>
    </source>
</evidence>
<dbReference type="InterPro" id="IPR050891">
    <property type="entry name" value="TatD-type_Hydrolase"/>
</dbReference>
<evidence type="ECO:0000256" key="2">
    <source>
        <dbReference type="ARBA" id="ARBA00022722"/>
    </source>
</evidence>
<dbReference type="PIRSF" id="PIRSF005902">
    <property type="entry name" value="DNase_TatD"/>
    <property type="match status" value="1"/>
</dbReference>
<dbReference type="OrthoDB" id="9810005at2"/>
<keyword evidence="6" id="KW-0460">Magnesium</keyword>
<dbReference type="AlphaFoldDB" id="A0A540V511"/>
<feature type="binding site" evidence="7">
    <location>
        <position position="95"/>
    </location>
    <ligand>
        <name>a divalent metal cation</name>
        <dbReference type="ChEBI" id="CHEBI:60240"/>
        <label>1</label>
    </ligand>
</feature>
<dbReference type="GO" id="GO:0046872">
    <property type="term" value="F:metal ion binding"/>
    <property type="evidence" value="ECO:0007669"/>
    <property type="project" value="UniProtKB-KW"/>
</dbReference>
<dbReference type="InterPro" id="IPR015991">
    <property type="entry name" value="TatD/YcfH-like"/>
</dbReference>
<dbReference type="PROSITE" id="PS01090">
    <property type="entry name" value="TATD_2"/>
    <property type="match status" value="1"/>
</dbReference>
<dbReference type="NCBIfam" id="TIGR00010">
    <property type="entry name" value="YchF/TatD family DNA exonuclease"/>
    <property type="match status" value="1"/>
</dbReference>
<dbReference type="Gene3D" id="3.20.20.140">
    <property type="entry name" value="Metal-dependent hydrolases"/>
    <property type="match status" value="1"/>
</dbReference>
<dbReference type="RefSeq" id="WP_141601884.1">
    <property type="nucleotide sequence ID" value="NZ_JARMSB010000058.1"/>
</dbReference>
<keyword evidence="1" id="KW-0963">Cytoplasm</keyword>
<dbReference type="PANTHER" id="PTHR10060">
    <property type="entry name" value="TATD FAMILY DEOXYRIBONUCLEASE"/>
    <property type="match status" value="1"/>
</dbReference>
<dbReference type="InterPro" id="IPR032466">
    <property type="entry name" value="Metal_Hydrolase"/>
</dbReference>
<dbReference type="InterPro" id="IPR018228">
    <property type="entry name" value="DNase_TatD-rel_CS"/>
</dbReference>
<evidence type="ECO:0000313" key="8">
    <source>
        <dbReference type="EMBL" id="TQE91233.1"/>
    </source>
</evidence>
<dbReference type="Proteomes" id="UP000315753">
    <property type="component" value="Unassembled WGS sequence"/>
</dbReference>
<keyword evidence="2" id="KW-0540">Nuclease</keyword>
<sequence length="265" mass="30433">MQYLIDIGVNLTDKHFNNDREKVIDRAIQNGVVQMILTGSSLKSSRQALEIAKQYPNILFSTAGIHPHDAKTFTSETIGELEKLAQHKEVVAIGECGLDFNRMYSPQDVQEECFEAQLHLARKLSMPLFLHERDAHERFCEIFANFRDLAETSVVHCFTGDEEQVKKYVSMGFYIGLTGWICDERRGRDLQNAVKYIPLDRLLIETDAPYLLPRNLENKPKNRRNEPAFLPHIAKEIAKYMGVEPEIVAKHATENTRKLFNLPEC</sequence>
<evidence type="ECO:0000313" key="9">
    <source>
        <dbReference type="Proteomes" id="UP000315753"/>
    </source>
</evidence>
<reference evidence="8 9" key="1">
    <citation type="submission" date="2019-06" db="EMBL/GenBank/DDBJ databases">
        <title>Genome sequence of Ureibacillus terrenus.</title>
        <authorList>
            <person name="Maclea K.S."/>
            <person name="Simoes M."/>
        </authorList>
    </citation>
    <scope>NUCLEOTIDE SEQUENCE [LARGE SCALE GENOMIC DNA]</scope>
    <source>
        <strain evidence="8 9">ATCC BAA-384</strain>
    </source>
</reference>
<accession>A0A540V511</accession>
<dbReference type="Pfam" id="PF01026">
    <property type="entry name" value="TatD_DNase"/>
    <property type="match status" value="1"/>
</dbReference>
<dbReference type="EMBL" id="VIGD01000006">
    <property type="protein sequence ID" value="TQE91233.1"/>
    <property type="molecule type" value="Genomic_DNA"/>
</dbReference>
<proteinExistence type="predicted"/>
<evidence type="ECO:0000256" key="6">
    <source>
        <dbReference type="ARBA" id="ARBA00022842"/>
    </source>
</evidence>
<evidence type="ECO:0000256" key="7">
    <source>
        <dbReference type="PIRSR" id="PIRSR005902-1"/>
    </source>
</evidence>
<keyword evidence="9" id="KW-1185">Reference proteome</keyword>
<comment type="caution">
    <text evidence="8">The sequence shown here is derived from an EMBL/GenBank/DDBJ whole genome shotgun (WGS) entry which is preliminary data.</text>
</comment>
<dbReference type="PANTHER" id="PTHR10060:SF15">
    <property type="entry name" value="DEOXYRIBONUCLEASE TATDN1"/>
    <property type="match status" value="1"/>
</dbReference>
<evidence type="ECO:0000256" key="4">
    <source>
        <dbReference type="ARBA" id="ARBA00022801"/>
    </source>
</evidence>
<keyword evidence="4" id="KW-0378">Hydrolase</keyword>
<dbReference type="PROSITE" id="PS01091">
    <property type="entry name" value="TATD_3"/>
    <property type="match status" value="1"/>
</dbReference>